<sequence>MSPIVIVTDSASDIDPALITELGIEIVPLKVSFGAETFLDGITIRSAEFFERLRSSDVFPRTSQPSPVEFSQKFQEISEKHGADVCIIAILLSSQLSGTYQSAVIGKGMLEQDLDLTIIDSKKGAMFEGLLVVEAAKMARAGCSKQQILDEVDRMIQQMQNFFIIDTLEFLQKGGRIGRASAFIGSLLNIKPILSLDANGAVYAFDKVRGNKKAVARMLNELKSYAADARVKVAILHANALEEAKSLKERVAQEFQVIETYISEIGPVIGAHIGPGGIACAMVKE</sequence>
<protein>
    <submittedName>
        <fullName evidence="2">DegV domain-containing protein</fullName>
    </submittedName>
</protein>
<dbReference type="Gene3D" id="3.30.1180.10">
    <property type="match status" value="1"/>
</dbReference>
<dbReference type="RefSeq" id="WP_003336796.1">
    <property type="nucleotide sequence ID" value="NZ_CP007806.1"/>
</dbReference>
<dbReference type="PANTHER" id="PTHR33434">
    <property type="entry name" value="DEGV DOMAIN-CONTAINING PROTEIN DR_1986-RELATED"/>
    <property type="match status" value="1"/>
</dbReference>
<dbReference type="HOGENOM" id="CLU_048251_0_1_9"/>
<dbReference type="NCBIfam" id="TIGR00762">
    <property type="entry name" value="DegV"/>
    <property type="match status" value="1"/>
</dbReference>
<dbReference type="PROSITE" id="PS51482">
    <property type="entry name" value="DEGV"/>
    <property type="match status" value="1"/>
</dbReference>
<dbReference type="AlphaFoldDB" id="A0A075R7A4"/>
<dbReference type="Gene3D" id="3.40.50.10170">
    <property type="match status" value="1"/>
</dbReference>
<dbReference type="SUPFAM" id="SSF82549">
    <property type="entry name" value="DAK1/DegV-like"/>
    <property type="match status" value="1"/>
</dbReference>
<dbReference type="KEGG" id="blr:BRLA_c034020"/>
<gene>
    <name evidence="2" type="ORF">BRLA_c034020</name>
</gene>
<dbReference type="InterPro" id="IPR043168">
    <property type="entry name" value="DegV_C"/>
</dbReference>
<dbReference type="PANTHER" id="PTHR33434:SF2">
    <property type="entry name" value="FATTY ACID-BINDING PROTEIN TM_1468"/>
    <property type="match status" value="1"/>
</dbReference>
<evidence type="ECO:0000256" key="1">
    <source>
        <dbReference type="ARBA" id="ARBA00023121"/>
    </source>
</evidence>
<dbReference type="Proteomes" id="UP000005850">
    <property type="component" value="Chromosome"/>
</dbReference>
<dbReference type="STRING" id="1042163.BRLA_c034020"/>
<dbReference type="EMBL" id="CP007806">
    <property type="protein sequence ID" value="AIG27714.1"/>
    <property type="molecule type" value="Genomic_DNA"/>
</dbReference>
<keyword evidence="3" id="KW-1185">Reference proteome</keyword>
<dbReference type="InterPro" id="IPR003797">
    <property type="entry name" value="DegV"/>
</dbReference>
<name>A0A075R7A4_BRELA</name>
<proteinExistence type="predicted"/>
<dbReference type="GO" id="GO:0008289">
    <property type="term" value="F:lipid binding"/>
    <property type="evidence" value="ECO:0007669"/>
    <property type="project" value="UniProtKB-KW"/>
</dbReference>
<dbReference type="InterPro" id="IPR050270">
    <property type="entry name" value="DegV_domain_contain"/>
</dbReference>
<accession>A0A075R7A4</accession>
<organism evidence="2 3">
    <name type="scientific">Brevibacillus laterosporus LMG 15441</name>
    <dbReference type="NCBI Taxonomy" id="1042163"/>
    <lineage>
        <taxon>Bacteria</taxon>
        <taxon>Bacillati</taxon>
        <taxon>Bacillota</taxon>
        <taxon>Bacilli</taxon>
        <taxon>Bacillales</taxon>
        <taxon>Paenibacillaceae</taxon>
        <taxon>Brevibacillus</taxon>
    </lineage>
</organism>
<evidence type="ECO:0000313" key="3">
    <source>
        <dbReference type="Proteomes" id="UP000005850"/>
    </source>
</evidence>
<reference evidence="2 3" key="1">
    <citation type="journal article" date="2011" name="J. Bacteriol.">
        <title>Genome sequence of Brevibacillus laterosporus LMG 15441, a pathogen of invertebrates.</title>
        <authorList>
            <person name="Djukic M."/>
            <person name="Poehlein A."/>
            <person name="Thurmer A."/>
            <person name="Daniel R."/>
        </authorList>
    </citation>
    <scope>NUCLEOTIDE SEQUENCE [LARGE SCALE GENOMIC DNA]</scope>
    <source>
        <strain evidence="2 3">LMG 15441</strain>
    </source>
</reference>
<dbReference type="eggNOG" id="COG1307">
    <property type="taxonomic scope" value="Bacteria"/>
</dbReference>
<dbReference type="Pfam" id="PF02645">
    <property type="entry name" value="DegV"/>
    <property type="match status" value="1"/>
</dbReference>
<evidence type="ECO:0000313" key="2">
    <source>
        <dbReference type="EMBL" id="AIG27714.1"/>
    </source>
</evidence>
<keyword evidence="1" id="KW-0446">Lipid-binding</keyword>